<evidence type="ECO:0000259" key="6">
    <source>
        <dbReference type="SMART" id="SM00062"/>
    </source>
</evidence>
<dbReference type="EMBL" id="CP043404">
    <property type="protein sequence ID" value="QEK63651.1"/>
    <property type="molecule type" value="Genomic_DNA"/>
</dbReference>
<dbReference type="SMART" id="SM00062">
    <property type="entry name" value="PBPb"/>
    <property type="match status" value="1"/>
</dbReference>
<dbReference type="AlphaFoldDB" id="A0A5C0WG66"/>
<proteinExistence type="predicted"/>
<evidence type="ECO:0000256" key="1">
    <source>
        <dbReference type="ARBA" id="ARBA00004193"/>
    </source>
</evidence>
<dbReference type="InterPro" id="IPR001638">
    <property type="entry name" value="Solute-binding_3/MltF_N"/>
</dbReference>
<keyword evidence="2 5" id="KW-0732">Signal</keyword>
<name>A0A5C0WG66_BACIA</name>
<dbReference type="SUPFAM" id="SSF53850">
    <property type="entry name" value="Periplasmic binding protein-like II"/>
    <property type="match status" value="1"/>
</dbReference>
<accession>A0A5C0WG66</accession>
<evidence type="ECO:0000256" key="4">
    <source>
        <dbReference type="ARBA" id="ARBA00023288"/>
    </source>
</evidence>
<keyword evidence="4" id="KW-0449">Lipoprotein</keyword>
<evidence type="ECO:0000256" key="5">
    <source>
        <dbReference type="SAM" id="SignalP"/>
    </source>
</evidence>
<dbReference type="Pfam" id="PF00497">
    <property type="entry name" value="SBP_bac_3"/>
    <property type="match status" value="1"/>
</dbReference>
<evidence type="ECO:0000313" key="8">
    <source>
        <dbReference type="Proteomes" id="UP000325032"/>
    </source>
</evidence>
<dbReference type="RefSeq" id="WP_024426375.1">
    <property type="nucleotide sequence ID" value="NZ_AUYP01000014.1"/>
</dbReference>
<evidence type="ECO:0000313" key="7">
    <source>
        <dbReference type="EMBL" id="QEK63651.1"/>
    </source>
</evidence>
<organism evidence="7 8">
    <name type="scientific">Bacillus safensis</name>
    <dbReference type="NCBI Taxonomy" id="561879"/>
    <lineage>
        <taxon>Bacteria</taxon>
        <taxon>Bacillati</taxon>
        <taxon>Bacillota</taxon>
        <taxon>Bacilli</taxon>
        <taxon>Bacillales</taxon>
        <taxon>Bacillaceae</taxon>
        <taxon>Bacillus</taxon>
    </lineage>
</organism>
<dbReference type="PANTHER" id="PTHR35936">
    <property type="entry name" value="MEMBRANE-BOUND LYTIC MUREIN TRANSGLYCOSYLASE F"/>
    <property type="match status" value="1"/>
</dbReference>
<feature type="domain" description="Solute-binding protein family 3/N-terminal" evidence="6">
    <location>
        <begin position="48"/>
        <end position="276"/>
    </location>
</feature>
<dbReference type="Proteomes" id="UP000325032">
    <property type="component" value="Chromosome"/>
</dbReference>
<feature type="chain" id="PRO_5038435554" evidence="5">
    <location>
        <begin position="25"/>
        <end position="280"/>
    </location>
</feature>
<evidence type="ECO:0000256" key="2">
    <source>
        <dbReference type="ARBA" id="ARBA00022729"/>
    </source>
</evidence>
<keyword evidence="3" id="KW-0564">Palmitate</keyword>
<protein>
    <submittedName>
        <fullName evidence="7">L-cystine-binding protein TcyK</fullName>
    </submittedName>
</protein>
<gene>
    <name evidence="7" type="primary">tcyK_1</name>
    <name evidence="7" type="ORF">FX981_01892</name>
</gene>
<dbReference type="PROSITE" id="PS51257">
    <property type="entry name" value="PROKAR_LIPOPROTEIN"/>
    <property type="match status" value="1"/>
</dbReference>
<dbReference type="PANTHER" id="PTHR35936:SF18">
    <property type="entry name" value="L-CYSTINE-BINDING PROTEIN TCYJ"/>
    <property type="match status" value="1"/>
</dbReference>
<dbReference type="GeneID" id="61768667"/>
<dbReference type="Gene3D" id="3.40.190.10">
    <property type="entry name" value="Periplasmic binding protein-like II"/>
    <property type="match status" value="2"/>
</dbReference>
<reference evidence="7 8" key="1">
    <citation type="journal article" date="2018" name="Plant Biotechnol. Rep.">
        <title>Diversity and antifungal activity of endophytic bacteria associated with Panax ginseng seedlings.</title>
        <authorList>
            <person name="Park J.M."/>
            <person name="Hong C.E."/>
            <person name="Jo S.H."/>
        </authorList>
    </citation>
    <scope>NUCLEOTIDE SEQUENCE [LARGE SCALE GENOMIC DNA]</scope>
    <source>
        <strain evidence="7 8">PgKB20</strain>
    </source>
</reference>
<comment type="subcellular location">
    <subcellularLocation>
        <location evidence="1">Cell membrane</location>
        <topology evidence="1">Lipid-anchor</topology>
    </subcellularLocation>
</comment>
<feature type="signal peptide" evidence="5">
    <location>
        <begin position="1"/>
        <end position="24"/>
    </location>
</feature>
<keyword evidence="8" id="KW-1185">Reference proteome</keyword>
<evidence type="ECO:0000256" key="3">
    <source>
        <dbReference type="ARBA" id="ARBA00023139"/>
    </source>
</evidence>
<sequence length="280" mass="31370">MKNNKRFKKHYIIGLLTLGSLLLAACGNTEQSNEVKAEAANNDPDAKEIIVGTGNAYQPFVYLDENGQLTGYEKAVLDEVDQLLPQYKFKYESFEFKNILPALDAGKVDLAAHQYEINDERQKKYLFGKVGYTDYTSYVVVDKASGHDFQSLDDLAGHKVHTSTGSNFAYLLEQYNKKHDRKIDIVYGDGGNEILVKNLQNGTVDAALLTKYDVNKLNKQFNANLVTSGKPVNVSKTYYLYQKNNTKLQKDIDQALQKLIDNGKLAELSKKILGGDFTTS</sequence>
<dbReference type="GO" id="GO:0005886">
    <property type="term" value="C:plasma membrane"/>
    <property type="evidence" value="ECO:0007669"/>
    <property type="project" value="UniProtKB-SubCell"/>
</dbReference>